<sequence length="610" mass="64307">MDPLPPNAPESAALGQRFRVHGERRIGARTTLLEADDNETRSPVRVEVFDVSGAHGAELIKDFRTRLRAFEELEHPVLSPVLSGGMRGGSAYTVTEPHHGVWVGDLVGERFRERVSRREALDITDVLLGALEALHERDLVHGHIGPQTLSLADDGGVSLLLLATPPPPGTGGAAFGPQDDVAALAELLETMVAGHSPEDDGDSPAGRDAVGEAISALVAQGADPDPRRRPADASEYRALVRRAADALPTAAGRHVARSEPIEEAHPREEPEPAPRRRIMLWAALAAVLVLVGGVALWAVTNQGSAPAGARMPDLVGLSPSEAADQLAELPVSPEISYENVRSDDVEAGLVASTSPESGGELSEGADVRLSVAAGPLTVLMPEVVDSPEQDARLALSEAGLTDVEIVQEPAEGLPAGTVTDSDPEEGEQVPYDSTVVLTVVEGVIVPDLVGSSEEEAVGALAELGLESAVEEAEDSERPEGEVDHHSPGSGSVVEEGALVVLGVSTGPEEDEDDDEEETEQEDDNPRAEGDRDEGHTAAAPPDQNQPDEPEQVEPEQPAPCTSGSWTQGGVYPEGSRVVHDGTEYEAVWWNTDSSPEESNEWGPWRPVSSC</sequence>
<feature type="compositionally biased region" description="Basic and acidic residues" evidence="1">
    <location>
        <begin position="256"/>
        <end position="271"/>
    </location>
</feature>
<feature type="domain" description="PASTA" evidence="3">
    <location>
        <begin position="374"/>
        <end position="441"/>
    </location>
</feature>
<feature type="compositionally biased region" description="Basic and acidic residues" evidence="1">
    <location>
        <begin position="475"/>
        <end position="486"/>
    </location>
</feature>
<dbReference type="CDD" id="cd06577">
    <property type="entry name" value="PASTA_pknB"/>
    <property type="match status" value="3"/>
</dbReference>
<dbReference type="SMART" id="SM00740">
    <property type="entry name" value="PASTA"/>
    <property type="match status" value="3"/>
</dbReference>
<dbReference type="SUPFAM" id="SSF56112">
    <property type="entry name" value="Protein kinase-like (PK-like)"/>
    <property type="match status" value="1"/>
</dbReference>
<feature type="domain" description="PASTA" evidence="3">
    <location>
        <begin position="442"/>
        <end position="505"/>
    </location>
</feature>
<keyword evidence="2" id="KW-1133">Transmembrane helix</keyword>
<keyword evidence="2" id="KW-0812">Transmembrane</keyword>
<accession>A0ABY5D218</accession>
<feature type="compositionally biased region" description="Acidic residues" evidence="1">
    <location>
        <begin position="507"/>
        <end position="522"/>
    </location>
</feature>
<evidence type="ECO:0000313" key="4">
    <source>
        <dbReference type="EMBL" id="USY17199.1"/>
    </source>
</evidence>
<keyword evidence="2" id="KW-0472">Membrane</keyword>
<name>A0ABY5D218_9ACTN</name>
<feature type="region of interest" description="Disordered" evidence="1">
    <location>
        <begin position="467"/>
        <end position="577"/>
    </location>
</feature>
<dbReference type="Gene3D" id="1.10.510.10">
    <property type="entry name" value="Transferase(Phosphotransferase) domain 1"/>
    <property type="match status" value="1"/>
</dbReference>
<feature type="region of interest" description="Disordered" evidence="1">
    <location>
        <begin position="590"/>
        <end position="610"/>
    </location>
</feature>
<dbReference type="CDD" id="cd12215">
    <property type="entry name" value="ChiC_BD"/>
    <property type="match status" value="1"/>
</dbReference>
<dbReference type="SUPFAM" id="SSF51055">
    <property type="entry name" value="Carbohydrate binding domain"/>
    <property type="match status" value="1"/>
</dbReference>
<feature type="region of interest" description="Disordered" evidence="1">
    <location>
        <begin position="249"/>
        <end position="271"/>
    </location>
</feature>
<protein>
    <submittedName>
        <fullName evidence="4">PASTA domain-containing protein</fullName>
    </submittedName>
</protein>
<reference evidence="4" key="1">
    <citation type="submission" date="2022-06" db="EMBL/GenBank/DDBJ databases">
        <authorList>
            <person name="Ping M."/>
        </authorList>
    </citation>
    <scope>NUCLEOTIDE SEQUENCE</scope>
    <source>
        <strain evidence="4">JCM11759T</strain>
    </source>
</reference>
<dbReference type="InterPro" id="IPR005543">
    <property type="entry name" value="PASTA_dom"/>
</dbReference>
<gene>
    <name evidence="4" type="ORF">NE857_17750</name>
</gene>
<dbReference type="PROSITE" id="PS51178">
    <property type="entry name" value="PASTA"/>
    <property type="match status" value="3"/>
</dbReference>
<evidence type="ECO:0000256" key="1">
    <source>
        <dbReference type="SAM" id="MobiDB-lite"/>
    </source>
</evidence>
<keyword evidence="5" id="KW-1185">Reference proteome</keyword>
<dbReference type="RefSeq" id="WP_254416780.1">
    <property type="nucleotide sequence ID" value="NZ_BAAAJB010000053.1"/>
</dbReference>
<dbReference type="Gene3D" id="2.10.10.20">
    <property type="entry name" value="Carbohydrate-binding module superfamily 5/12"/>
    <property type="match status" value="1"/>
</dbReference>
<dbReference type="Gene3D" id="3.30.10.20">
    <property type="match status" value="3"/>
</dbReference>
<organism evidence="4 5">
    <name type="scientific">Nocardiopsis exhalans</name>
    <dbReference type="NCBI Taxonomy" id="163604"/>
    <lineage>
        <taxon>Bacteria</taxon>
        <taxon>Bacillati</taxon>
        <taxon>Actinomycetota</taxon>
        <taxon>Actinomycetes</taxon>
        <taxon>Streptosporangiales</taxon>
        <taxon>Nocardiopsidaceae</taxon>
        <taxon>Nocardiopsis</taxon>
    </lineage>
</organism>
<evidence type="ECO:0000313" key="5">
    <source>
        <dbReference type="Proteomes" id="UP001055940"/>
    </source>
</evidence>
<feature type="transmembrane region" description="Helical" evidence="2">
    <location>
        <begin position="278"/>
        <end position="299"/>
    </location>
</feature>
<feature type="domain" description="PASTA" evidence="3">
    <location>
        <begin position="305"/>
        <end position="373"/>
    </location>
</feature>
<evidence type="ECO:0000259" key="3">
    <source>
        <dbReference type="PROSITE" id="PS51178"/>
    </source>
</evidence>
<feature type="compositionally biased region" description="Basic and acidic residues" evidence="1">
    <location>
        <begin position="523"/>
        <end position="535"/>
    </location>
</feature>
<dbReference type="EMBL" id="CP099837">
    <property type="protein sequence ID" value="USY17199.1"/>
    <property type="molecule type" value="Genomic_DNA"/>
</dbReference>
<dbReference type="Pfam" id="PF03793">
    <property type="entry name" value="PASTA"/>
    <property type="match status" value="3"/>
</dbReference>
<dbReference type="InterPro" id="IPR036573">
    <property type="entry name" value="CBM_sf_5/12"/>
</dbReference>
<proteinExistence type="predicted"/>
<feature type="compositionally biased region" description="Low complexity" evidence="1">
    <location>
        <begin position="488"/>
        <end position="504"/>
    </location>
</feature>
<evidence type="ECO:0000256" key="2">
    <source>
        <dbReference type="SAM" id="Phobius"/>
    </source>
</evidence>
<dbReference type="InterPro" id="IPR011009">
    <property type="entry name" value="Kinase-like_dom_sf"/>
</dbReference>
<dbReference type="Proteomes" id="UP001055940">
    <property type="component" value="Chromosome"/>
</dbReference>
<feature type="region of interest" description="Disordered" evidence="1">
    <location>
        <begin position="405"/>
        <end position="428"/>
    </location>
</feature>